<keyword evidence="2" id="KW-1185">Reference proteome</keyword>
<reference evidence="1 2" key="1">
    <citation type="journal article" date="2016" name="Nat. Commun.">
        <title>Extremotolerant tardigrade genome and improved radiotolerance of human cultured cells by tardigrade-unique protein.</title>
        <authorList>
            <person name="Hashimoto T."/>
            <person name="Horikawa D.D."/>
            <person name="Saito Y."/>
            <person name="Kuwahara H."/>
            <person name="Kozuka-Hata H."/>
            <person name="Shin-I T."/>
            <person name="Minakuchi Y."/>
            <person name="Ohishi K."/>
            <person name="Motoyama A."/>
            <person name="Aizu T."/>
            <person name="Enomoto A."/>
            <person name="Kondo K."/>
            <person name="Tanaka S."/>
            <person name="Hara Y."/>
            <person name="Koshikawa S."/>
            <person name="Sagara H."/>
            <person name="Miura T."/>
            <person name="Yokobori S."/>
            <person name="Miyagawa K."/>
            <person name="Suzuki Y."/>
            <person name="Kubo T."/>
            <person name="Oyama M."/>
            <person name="Kohara Y."/>
            <person name="Fujiyama A."/>
            <person name="Arakawa K."/>
            <person name="Katayama T."/>
            <person name="Toyoda A."/>
            <person name="Kunieda T."/>
        </authorList>
    </citation>
    <scope>NUCLEOTIDE SEQUENCE [LARGE SCALE GENOMIC DNA]</scope>
    <source>
        <strain evidence="1 2">YOKOZUNA-1</strain>
    </source>
</reference>
<organism evidence="1 2">
    <name type="scientific">Ramazzottius varieornatus</name>
    <name type="common">Water bear</name>
    <name type="synonym">Tardigrade</name>
    <dbReference type="NCBI Taxonomy" id="947166"/>
    <lineage>
        <taxon>Eukaryota</taxon>
        <taxon>Metazoa</taxon>
        <taxon>Ecdysozoa</taxon>
        <taxon>Tardigrada</taxon>
        <taxon>Eutardigrada</taxon>
        <taxon>Parachela</taxon>
        <taxon>Hypsibioidea</taxon>
        <taxon>Ramazzottiidae</taxon>
        <taxon>Ramazzottius</taxon>
    </lineage>
</organism>
<evidence type="ECO:0000313" key="1">
    <source>
        <dbReference type="EMBL" id="GAU95010.1"/>
    </source>
</evidence>
<dbReference type="AlphaFoldDB" id="A0A1D1V2C6"/>
<name>A0A1D1V2C6_RAMVA</name>
<comment type="caution">
    <text evidence="1">The sequence shown here is derived from an EMBL/GenBank/DDBJ whole genome shotgun (WGS) entry which is preliminary data.</text>
</comment>
<dbReference type="Proteomes" id="UP000186922">
    <property type="component" value="Unassembled WGS sequence"/>
</dbReference>
<protein>
    <submittedName>
        <fullName evidence="1">Uncharacterized protein</fullName>
    </submittedName>
</protein>
<evidence type="ECO:0000313" key="2">
    <source>
        <dbReference type="Proteomes" id="UP000186922"/>
    </source>
</evidence>
<gene>
    <name evidence="1" type="primary">RvY_06699-1</name>
    <name evidence="1" type="synonym">RvY_06699.1</name>
    <name evidence="1" type="ORF">RvY_06699</name>
</gene>
<sequence length="65" mass="7375">MQEPAEGFCRITAVIDCCPSCPAYALRRFKIWAFGKGCIPLGNFVYQVRQFFATNHPPSSYTRLV</sequence>
<accession>A0A1D1V2C6</accession>
<dbReference type="EMBL" id="BDGG01000003">
    <property type="protein sequence ID" value="GAU95010.1"/>
    <property type="molecule type" value="Genomic_DNA"/>
</dbReference>
<proteinExistence type="predicted"/>